<proteinExistence type="predicted"/>
<reference evidence="1" key="1">
    <citation type="submission" date="2020-11" db="EMBL/GenBank/DDBJ databases">
        <authorList>
            <person name="Tran Van P."/>
        </authorList>
    </citation>
    <scope>NUCLEOTIDE SEQUENCE</scope>
</reference>
<dbReference type="EMBL" id="OE839349">
    <property type="protein sequence ID" value="CAD7586858.1"/>
    <property type="molecule type" value="Genomic_DNA"/>
</dbReference>
<name>A0A7R9JPL7_TIMGE</name>
<protein>
    <submittedName>
        <fullName evidence="1">Uncharacterized protein</fullName>
    </submittedName>
</protein>
<accession>A0A7R9JPL7</accession>
<gene>
    <name evidence="1" type="ORF">TGEB3V08_LOCUS1130</name>
</gene>
<organism evidence="1">
    <name type="scientific">Timema genevievae</name>
    <name type="common">Walking stick</name>
    <dbReference type="NCBI Taxonomy" id="629358"/>
    <lineage>
        <taxon>Eukaryota</taxon>
        <taxon>Metazoa</taxon>
        <taxon>Ecdysozoa</taxon>
        <taxon>Arthropoda</taxon>
        <taxon>Hexapoda</taxon>
        <taxon>Insecta</taxon>
        <taxon>Pterygota</taxon>
        <taxon>Neoptera</taxon>
        <taxon>Polyneoptera</taxon>
        <taxon>Phasmatodea</taxon>
        <taxon>Timematodea</taxon>
        <taxon>Timematoidea</taxon>
        <taxon>Timematidae</taxon>
        <taxon>Timema</taxon>
    </lineage>
</organism>
<dbReference type="AlphaFoldDB" id="A0A7R9JPL7"/>
<sequence length="205" mass="23569">MQPTDIAGTQSTQAELVGLYLFWTTSYSAIVYHEQELRGYRRRAPRSVTLSKLSTPACSFSSFLFYILKLISLFELANALVVLSTTAEDGEIEVRISLIRINWRSELFTHYFDKTFSCVPVELLNSPESSITRVPSLQRLLREDRNETKIARRRDSLRINVTIYVRICPFEWIQSPKALRSTVIWPDCTSISTRGSLRLLSLLVK</sequence>
<evidence type="ECO:0000313" key="1">
    <source>
        <dbReference type="EMBL" id="CAD7586858.1"/>
    </source>
</evidence>